<keyword evidence="3" id="KW-1015">Disulfide bond</keyword>
<feature type="signal peptide" evidence="8">
    <location>
        <begin position="1"/>
        <end position="26"/>
    </location>
</feature>
<dbReference type="GO" id="GO:0004553">
    <property type="term" value="F:hydrolase activity, hydrolyzing O-glycosyl compounds"/>
    <property type="evidence" value="ECO:0007669"/>
    <property type="project" value="InterPro"/>
</dbReference>
<dbReference type="PRINTS" id="PR00737">
    <property type="entry name" value="GLHYDRLASE16"/>
</dbReference>
<dbReference type="EMBL" id="EF083202">
    <property type="protein sequence ID" value="ABK22552.1"/>
    <property type="molecule type" value="mRNA"/>
</dbReference>
<evidence type="ECO:0000256" key="6">
    <source>
        <dbReference type="PIRSR" id="PIRSR005604-1"/>
    </source>
</evidence>
<dbReference type="CAZy" id="GH16">
    <property type="family name" value="Glycoside Hydrolase Family 16"/>
</dbReference>
<reference evidence="10" key="1">
    <citation type="journal article" date="2008" name="BMC Genomics">
        <title>A conifer genomics resource of 200,000 spruce (Picea spp.) ESTs and 6,464 high-quality, sequence-finished full-length cDNAs for Sitka spruce (Picea sitchensis).</title>
        <authorList>
            <person name="Ralph S.G."/>
            <person name="Chun H.J."/>
            <person name="Kolosova N."/>
            <person name="Cooper D."/>
            <person name="Oddy C."/>
            <person name="Ritland C.E."/>
            <person name="Kirkpatrick R."/>
            <person name="Moore R."/>
            <person name="Barber S."/>
            <person name="Holt R.A."/>
            <person name="Jones S.J."/>
            <person name="Marra M.A."/>
            <person name="Douglas C.J."/>
            <person name="Ritland K."/>
            <person name="Bohlmann J."/>
        </authorList>
    </citation>
    <scope>NUCLEOTIDE SEQUENCE</scope>
    <source>
        <tissue evidence="10">Green portion of the leader tissue</tissue>
    </source>
</reference>
<dbReference type="GO" id="GO:0048046">
    <property type="term" value="C:apoplast"/>
    <property type="evidence" value="ECO:0007669"/>
    <property type="project" value="UniProtKB-SubCell"/>
</dbReference>
<comment type="subcellular location">
    <subcellularLocation>
        <location evidence="8">Secreted</location>
        <location evidence="8">Cell wall</location>
    </subcellularLocation>
    <subcellularLocation>
        <location evidence="8">Secreted</location>
        <location evidence="8">Extracellular space</location>
        <location evidence="8">Apoplast</location>
    </subcellularLocation>
</comment>
<dbReference type="FunFam" id="2.60.120.200:FF:000025">
    <property type="entry name" value="Xyloglucan endotransglucosylase/hydrolase"/>
    <property type="match status" value="1"/>
</dbReference>
<protein>
    <recommendedName>
        <fullName evidence="8">Xyloglucan endotransglucosylase/hydrolase</fullName>
        <ecNumber evidence="8">2.4.1.207</ecNumber>
    </recommendedName>
</protein>
<comment type="function">
    <text evidence="8">Catalyzes xyloglucan endohydrolysis (XEH) and/or endotransglycosylation (XET). Cleaves and religates xyloglucan polymers, an essential constituent of the primary cell wall, and thereby participates in cell wall construction of growing tissues.</text>
</comment>
<dbReference type="GO" id="GO:0016762">
    <property type="term" value="F:xyloglucan:xyloglucosyl transferase activity"/>
    <property type="evidence" value="ECO:0007669"/>
    <property type="project" value="UniProtKB-EC"/>
</dbReference>
<keyword evidence="8" id="KW-0134">Cell wall</keyword>
<dbReference type="GO" id="GO:0042546">
    <property type="term" value="P:cell wall biogenesis"/>
    <property type="evidence" value="ECO:0007669"/>
    <property type="project" value="InterPro"/>
</dbReference>
<evidence type="ECO:0000256" key="1">
    <source>
        <dbReference type="ARBA" id="ARBA00022679"/>
    </source>
</evidence>
<comment type="similarity">
    <text evidence="8">Belongs to the glycosyl hydrolase 16 family.</text>
</comment>
<feature type="active site" description="Proton donor" evidence="6">
    <location>
        <position position="117"/>
    </location>
</feature>
<feature type="active site" description="Nucleophile" evidence="6">
    <location>
        <position position="113"/>
    </location>
</feature>
<sequence>MGGTWRAMGMSFLVLALIGLIACVSCQSDGDDSSAKVFDDNFQIMWAEDHFRTSENGQVWHLVLDQKSGSGFKSKNKYRFGWFSMKLKLVPGDSAGVVTAYYMSSDTDKNRDELDFEFLGNRSGQPYALQTNIYAKGVGEREQRHTLWFDPTTEFHTYSILWNAHQIVFFVDQVPVRVHRHTKATRNVFPRKQGMYMFSSIWNADNWATRGGLEKTNWSAAPFVSSYKKFHGLGCKWEDDQTTLLPCANSNNASARHWWDKPVAWTLTKKQREYYRWVNSKYLTYDYCHDQSRYSTKPVECSVAPWD</sequence>
<keyword evidence="8" id="KW-0961">Cell wall biogenesis/degradation</keyword>
<name>A9NPJ1_PICSI</name>
<dbReference type="GO" id="GO:0071555">
    <property type="term" value="P:cell wall organization"/>
    <property type="evidence" value="ECO:0007669"/>
    <property type="project" value="UniProtKB-KW"/>
</dbReference>
<keyword evidence="8" id="KW-0964">Secreted</keyword>
<dbReference type="PANTHER" id="PTHR31062">
    <property type="entry name" value="XYLOGLUCAN ENDOTRANSGLUCOSYLASE/HYDROLASE PROTEIN 8-RELATED"/>
    <property type="match status" value="1"/>
</dbReference>
<dbReference type="CDD" id="cd02176">
    <property type="entry name" value="GH16_XET"/>
    <property type="match status" value="1"/>
</dbReference>
<keyword evidence="5 8" id="KW-0326">Glycosidase</keyword>
<evidence type="ECO:0000313" key="10">
    <source>
        <dbReference type="EMBL" id="ABK22552.1"/>
    </source>
</evidence>
<keyword evidence="2 8" id="KW-0378">Hydrolase</keyword>
<accession>A9NPJ1</accession>
<feature type="chain" id="PRO_5005122166" description="Xyloglucan endotransglucosylase/hydrolase" evidence="8">
    <location>
        <begin position="27"/>
        <end position="307"/>
    </location>
</feature>
<dbReference type="Pfam" id="PF06955">
    <property type="entry name" value="XET_C"/>
    <property type="match status" value="1"/>
</dbReference>
<dbReference type="InterPro" id="IPR008264">
    <property type="entry name" value="Beta_glucanase"/>
</dbReference>
<dbReference type="PIRSF" id="PIRSF005604">
    <property type="entry name" value="XET"/>
    <property type="match status" value="1"/>
</dbReference>
<evidence type="ECO:0000256" key="3">
    <source>
        <dbReference type="ARBA" id="ARBA00023157"/>
    </source>
</evidence>
<evidence type="ECO:0000256" key="2">
    <source>
        <dbReference type="ARBA" id="ARBA00022801"/>
    </source>
</evidence>
<proteinExistence type="evidence at transcript level"/>
<dbReference type="PROSITE" id="PS01034">
    <property type="entry name" value="GH16_1"/>
    <property type="match status" value="1"/>
</dbReference>
<evidence type="ECO:0000256" key="4">
    <source>
        <dbReference type="ARBA" id="ARBA00023180"/>
    </source>
</evidence>
<dbReference type="InterPro" id="IPR044791">
    <property type="entry name" value="Beta-glucanase/XTH"/>
</dbReference>
<evidence type="ECO:0000259" key="9">
    <source>
        <dbReference type="PROSITE" id="PS51762"/>
    </source>
</evidence>
<dbReference type="EC" id="2.4.1.207" evidence="8"/>
<evidence type="ECO:0000256" key="7">
    <source>
        <dbReference type="PIRSR" id="PIRSR005604-2"/>
    </source>
</evidence>
<dbReference type="PROSITE" id="PS51257">
    <property type="entry name" value="PROKAR_LIPOPROTEIN"/>
    <property type="match status" value="1"/>
</dbReference>
<evidence type="ECO:0000256" key="5">
    <source>
        <dbReference type="ARBA" id="ARBA00023295"/>
    </source>
</evidence>
<dbReference type="InterPro" id="IPR013320">
    <property type="entry name" value="ConA-like_dom_sf"/>
</dbReference>
<comment type="PTM">
    <text evidence="8">Contains at least one intrachain disulfide bond essential for its enzymatic activity.</text>
</comment>
<dbReference type="AlphaFoldDB" id="A9NPJ1"/>
<keyword evidence="1 8" id="KW-0808">Transferase</keyword>
<dbReference type="InterPro" id="IPR010713">
    <property type="entry name" value="XET_C"/>
</dbReference>
<dbReference type="GO" id="GO:0010411">
    <property type="term" value="P:xyloglucan metabolic process"/>
    <property type="evidence" value="ECO:0007669"/>
    <property type="project" value="InterPro"/>
</dbReference>
<feature type="glycosylation site" description="N-linked (GlcNAc...) asparagine" evidence="7">
    <location>
        <position position="121"/>
    </location>
</feature>
<dbReference type="PROSITE" id="PS51762">
    <property type="entry name" value="GH16_2"/>
    <property type="match status" value="1"/>
</dbReference>
<keyword evidence="8" id="KW-0732">Signal</keyword>
<dbReference type="Pfam" id="PF00722">
    <property type="entry name" value="Glyco_hydro_16"/>
    <property type="match status" value="1"/>
</dbReference>
<dbReference type="InterPro" id="IPR000757">
    <property type="entry name" value="Beta-glucanase-like"/>
</dbReference>
<keyword evidence="8" id="KW-0052">Apoplast</keyword>
<dbReference type="SUPFAM" id="SSF49899">
    <property type="entry name" value="Concanavalin A-like lectins/glucanases"/>
    <property type="match status" value="1"/>
</dbReference>
<dbReference type="Gene3D" id="2.60.120.200">
    <property type="match status" value="1"/>
</dbReference>
<evidence type="ECO:0000256" key="8">
    <source>
        <dbReference type="RuleBase" id="RU361120"/>
    </source>
</evidence>
<dbReference type="InterPro" id="IPR016455">
    <property type="entry name" value="XTH"/>
</dbReference>
<feature type="domain" description="GH16" evidence="9">
    <location>
        <begin position="3"/>
        <end position="227"/>
    </location>
</feature>
<dbReference type="InterPro" id="IPR008263">
    <property type="entry name" value="GH16_AS"/>
</dbReference>
<organism evidence="10">
    <name type="scientific">Picea sitchensis</name>
    <name type="common">Sitka spruce</name>
    <name type="synonym">Pinus sitchensis</name>
    <dbReference type="NCBI Taxonomy" id="3332"/>
    <lineage>
        <taxon>Eukaryota</taxon>
        <taxon>Viridiplantae</taxon>
        <taxon>Streptophyta</taxon>
        <taxon>Embryophyta</taxon>
        <taxon>Tracheophyta</taxon>
        <taxon>Spermatophyta</taxon>
        <taxon>Pinopsida</taxon>
        <taxon>Pinidae</taxon>
        <taxon>Conifers I</taxon>
        <taxon>Pinales</taxon>
        <taxon>Pinaceae</taxon>
        <taxon>Picea</taxon>
    </lineage>
</organism>
<keyword evidence="4" id="KW-0325">Glycoprotein</keyword>